<name>A0A1G6Z6C3_9GAMM</name>
<dbReference type="STRING" id="265719.SAMN04488509_11278"/>
<keyword evidence="3" id="KW-1185">Reference proteome</keyword>
<evidence type="ECO:0000256" key="1">
    <source>
        <dbReference type="SAM" id="Phobius"/>
    </source>
</evidence>
<feature type="transmembrane region" description="Helical" evidence="1">
    <location>
        <begin position="60"/>
        <end position="79"/>
    </location>
</feature>
<feature type="transmembrane region" description="Helical" evidence="1">
    <location>
        <begin position="276"/>
        <end position="297"/>
    </location>
</feature>
<evidence type="ECO:0000313" key="3">
    <source>
        <dbReference type="Proteomes" id="UP000199603"/>
    </source>
</evidence>
<dbReference type="Proteomes" id="UP000199603">
    <property type="component" value="Unassembled WGS sequence"/>
</dbReference>
<evidence type="ECO:0000313" key="2">
    <source>
        <dbReference type="EMBL" id="SDD98219.1"/>
    </source>
</evidence>
<dbReference type="RefSeq" id="WP_091244688.1">
    <property type="nucleotide sequence ID" value="NZ_FNAG01000012.1"/>
</dbReference>
<dbReference type="AlphaFoldDB" id="A0A1G6Z6C3"/>
<dbReference type="Pfam" id="PF05940">
    <property type="entry name" value="NnrS"/>
    <property type="match status" value="1"/>
</dbReference>
<dbReference type="InterPro" id="IPR010266">
    <property type="entry name" value="NnrS"/>
</dbReference>
<feature type="transmembrane region" description="Helical" evidence="1">
    <location>
        <begin position="91"/>
        <end position="112"/>
    </location>
</feature>
<feature type="transmembrane region" description="Helical" evidence="1">
    <location>
        <begin position="309"/>
        <end position="328"/>
    </location>
</feature>
<protein>
    <submittedName>
        <fullName evidence="2">Uncharacterized protein involved in response to NO</fullName>
    </submittedName>
</protein>
<feature type="transmembrane region" description="Helical" evidence="1">
    <location>
        <begin position="154"/>
        <end position="173"/>
    </location>
</feature>
<feature type="transmembrane region" description="Helical" evidence="1">
    <location>
        <begin position="118"/>
        <end position="142"/>
    </location>
</feature>
<sequence>MNTLTLPADLARTLSAAPHRLLFFVGAANVLAAMAWWTLWLMNPAALPAGSVPAGWMHAFILQYQVLPSFFFGFLITVFPRWMGLPELGRWHYVPVGLGMISGQLLCLASMFSGSGLLLHLGVVNTLAGWAAGLTVLGSVLLRDRQTTWHATSCFAALVIGFAGLLCFAVYLHTGDARLAYVVIKLGSFGLLLPVYATVAHRMFPFFAANVVPGYAPWRPLWLLAAQWPLWLAHLALELVHGHVWLWLVDLPLFALAALSVWRWWPRGPMPGLLRVLFVGYAWLPVAMALYAAQSLWMFWTGEFALGRAPVHALSIGLFGSLLVAMVTRVTQGHSGRPLVLGRVALFAFIGMQAVAVLRVVGELVASPMDWYRAAALGWLLVFLPWVARSLWIYLRPRADGRPG</sequence>
<organism evidence="2 3">
    <name type="scientific">Aquimonas voraii</name>
    <dbReference type="NCBI Taxonomy" id="265719"/>
    <lineage>
        <taxon>Bacteria</taxon>
        <taxon>Pseudomonadati</taxon>
        <taxon>Pseudomonadota</taxon>
        <taxon>Gammaproteobacteria</taxon>
        <taxon>Lysobacterales</taxon>
        <taxon>Lysobacteraceae</taxon>
        <taxon>Aquimonas</taxon>
    </lineage>
</organism>
<feature type="transmembrane region" description="Helical" evidence="1">
    <location>
        <begin position="374"/>
        <end position="395"/>
    </location>
</feature>
<gene>
    <name evidence="2" type="ORF">SAMN04488509_11278</name>
</gene>
<feature type="transmembrane region" description="Helical" evidence="1">
    <location>
        <begin position="179"/>
        <end position="199"/>
    </location>
</feature>
<accession>A0A1G6Z6C3</accession>
<reference evidence="2 3" key="1">
    <citation type="submission" date="2016-10" db="EMBL/GenBank/DDBJ databases">
        <authorList>
            <person name="de Groot N.N."/>
        </authorList>
    </citation>
    <scope>NUCLEOTIDE SEQUENCE [LARGE SCALE GENOMIC DNA]</scope>
    <source>
        <strain evidence="2 3">DSM 16957</strain>
    </source>
</reference>
<dbReference type="OrthoDB" id="9770040at2"/>
<feature type="transmembrane region" description="Helical" evidence="1">
    <location>
        <begin position="243"/>
        <end position="264"/>
    </location>
</feature>
<keyword evidence="1" id="KW-1133">Transmembrane helix</keyword>
<keyword evidence="1" id="KW-0812">Transmembrane</keyword>
<keyword evidence="1" id="KW-0472">Membrane</keyword>
<feature type="transmembrane region" description="Helical" evidence="1">
    <location>
        <begin position="340"/>
        <end position="362"/>
    </location>
</feature>
<feature type="transmembrane region" description="Helical" evidence="1">
    <location>
        <begin position="21"/>
        <end position="40"/>
    </location>
</feature>
<dbReference type="EMBL" id="FNAG01000012">
    <property type="protein sequence ID" value="SDD98219.1"/>
    <property type="molecule type" value="Genomic_DNA"/>
</dbReference>
<proteinExistence type="predicted"/>